<evidence type="ECO:0000313" key="1">
    <source>
        <dbReference type="EMBL" id="KGF27697.1"/>
    </source>
</evidence>
<reference evidence="1 2" key="1">
    <citation type="submission" date="2014-07" db="EMBL/GenBank/DDBJ databases">
        <authorList>
            <person name="McCorrison J."/>
            <person name="Sanka R."/>
            <person name="Torralba M."/>
            <person name="Gillis M."/>
            <person name="Haft D.H."/>
            <person name="Methe B."/>
            <person name="Sutton G."/>
            <person name="Nelson K.E."/>
        </authorList>
    </citation>
    <scope>NUCLEOTIDE SEQUENCE [LARGE SCALE GENOMIC DNA]</scope>
    <source>
        <strain evidence="1 2">DNF00424</strain>
    </source>
</reference>
<sequence length="61" mass="7174">MSWLQAVSLLQCSDEVIIFCLTGANVDDRGSRVWVWEENRLRKSHVFGLMHGIHQIYMIKR</sequence>
<dbReference type="AlphaFoldDB" id="A0AAW3FFF1"/>
<dbReference type="Proteomes" id="UP000029533">
    <property type="component" value="Unassembled WGS sequence"/>
</dbReference>
<dbReference type="EMBL" id="JRNJ01000051">
    <property type="protein sequence ID" value="KGF27697.1"/>
    <property type="molecule type" value="Genomic_DNA"/>
</dbReference>
<accession>A0AAW3FFF1</accession>
<name>A0AAW3FFF1_9BACT</name>
<proteinExistence type="predicted"/>
<comment type="caution">
    <text evidence="1">The sequence shown here is derived from an EMBL/GenBank/DDBJ whole genome shotgun (WGS) entry which is preliminary data.</text>
</comment>
<organism evidence="1 2">
    <name type="scientific">Prevotella histicola JCM 15637 = DNF00424</name>
    <dbReference type="NCBI Taxonomy" id="1236504"/>
    <lineage>
        <taxon>Bacteria</taxon>
        <taxon>Pseudomonadati</taxon>
        <taxon>Bacteroidota</taxon>
        <taxon>Bacteroidia</taxon>
        <taxon>Bacteroidales</taxon>
        <taxon>Prevotellaceae</taxon>
        <taxon>Prevotella</taxon>
    </lineage>
</organism>
<evidence type="ECO:0000313" key="2">
    <source>
        <dbReference type="Proteomes" id="UP000029533"/>
    </source>
</evidence>
<gene>
    <name evidence="1" type="ORF">HMPREF2132_04830</name>
</gene>
<protein>
    <submittedName>
        <fullName evidence="1">Uncharacterized protein</fullName>
    </submittedName>
</protein>